<dbReference type="SUPFAM" id="SSF53474">
    <property type="entry name" value="alpha/beta-Hydrolases"/>
    <property type="match status" value="1"/>
</dbReference>
<dbReference type="Proteomes" id="UP000295507">
    <property type="component" value="Unassembled WGS sequence"/>
</dbReference>
<dbReference type="AlphaFoldDB" id="A0A4R3R7Z4"/>
<evidence type="ECO:0000259" key="1">
    <source>
        <dbReference type="Pfam" id="PF00561"/>
    </source>
</evidence>
<reference evidence="2 3" key="1">
    <citation type="submission" date="2019-03" db="EMBL/GenBank/DDBJ databases">
        <title>Genomic Encyclopedia of Type Strains, Phase IV (KMG-V): Genome sequencing to study the core and pangenomes of soil and plant-associated prokaryotes.</title>
        <authorList>
            <person name="Whitman W."/>
        </authorList>
    </citation>
    <scope>NUCLEOTIDE SEQUENCE [LARGE SCALE GENOMIC DNA]</scope>
    <source>
        <strain evidence="2 3">IE4868</strain>
    </source>
</reference>
<evidence type="ECO:0000313" key="2">
    <source>
        <dbReference type="EMBL" id="TCU31390.1"/>
    </source>
</evidence>
<organism evidence="2 3">
    <name type="scientific">Rhizobium azibense</name>
    <dbReference type="NCBI Taxonomy" id="1136135"/>
    <lineage>
        <taxon>Bacteria</taxon>
        <taxon>Pseudomonadati</taxon>
        <taxon>Pseudomonadota</taxon>
        <taxon>Alphaproteobacteria</taxon>
        <taxon>Hyphomicrobiales</taxon>
        <taxon>Rhizobiaceae</taxon>
        <taxon>Rhizobium/Agrobacterium group</taxon>
        <taxon>Rhizobium</taxon>
    </lineage>
</organism>
<gene>
    <name evidence="2" type="ORF">EV129_12816</name>
</gene>
<feature type="domain" description="AB hydrolase-1" evidence="1">
    <location>
        <begin position="26"/>
        <end position="233"/>
    </location>
</feature>
<dbReference type="RefSeq" id="WP_132554282.1">
    <property type="nucleotide sequence ID" value="NZ_SMBK01000028.1"/>
</dbReference>
<dbReference type="PANTHER" id="PTHR43433">
    <property type="entry name" value="HYDROLASE, ALPHA/BETA FOLD FAMILY PROTEIN"/>
    <property type="match status" value="1"/>
</dbReference>
<dbReference type="InterPro" id="IPR029058">
    <property type="entry name" value="AB_hydrolase_fold"/>
</dbReference>
<dbReference type="Pfam" id="PF00561">
    <property type="entry name" value="Abhydrolase_1"/>
    <property type="match status" value="1"/>
</dbReference>
<protein>
    <submittedName>
        <fullName evidence="2">3-oxoadipate enol-lactonase</fullName>
    </submittedName>
</protein>
<comment type="caution">
    <text evidence="2">The sequence shown here is derived from an EMBL/GenBank/DDBJ whole genome shotgun (WGS) entry which is preliminary data.</text>
</comment>
<dbReference type="InterPro" id="IPR050471">
    <property type="entry name" value="AB_hydrolase"/>
</dbReference>
<name>A0A4R3R7Z4_9HYPH</name>
<dbReference type="Gene3D" id="3.40.50.1820">
    <property type="entry name" value="alpha/beta hydrolase"/>
    <property type="match status" value="1"/>
</dbReference>
<accession>A0A4R3R7Z4</accession>
<dbReference type="NCBIfam" id="TIGR02427">
    <property type="entry name" value="protocat_pcaD"/>
    <property type="match status" value="1"/>
</dbReference>
<dbReference type="PANTHER" id="PTHR43433:SF5">
    <property type="entry name" value="AB HYDROLASE-1 DOMAIN-CONTAINING PROTEIN"/>
    <property type="match status" value="1"/>
</dbReference>
<evidence type="ECO:0000313" key="3">
    <source>
        <dbReference type="Proteomes" id="UP000295507"/>
    </source>
</evidence>
<dbReference type="InterPro" id="IPR026968">
    <property type="entry name" value="PcaD/CatD"/>
</dbReference>
<dbReference type="GO" id="GO:0047570">
    <property type="term" value="F:3-oxoadipate enol-lactonase activity"/>
    <property type="evidence" value="ECO:0007669"/>
    <property type="project" value="InterPro"/>
</dbReference>
<dbReference type="InterPro" id="IPR000073">
    <property type="entry name" value="AB_hydrolase_1"/>
</dbReference>
<dbReference type="GO" id="GO:0042952">
    <property type="term" value="P:beta-ketoadipate pathway"/>
    <property type="evidence" value="ECO:0007669"/>
    <property type="project" value="InterPro"/>
</dbReference>
<proteinExistence type="predicted"/>
<dbReference type="EMBL" id="SMBK01000028">
    <property type="protein sequence ID" value="TCU31390.1"/>
    <property type="molecule type" value="Genomic_DNA"/>
</dbReference>
<sequence length="290" mass="30787">MAYLELAGHRLHYRIDGEGIGSQEKPWLMFCNSLGTDLHMWDGQISELSRGFRILRYDSRGHGLSSAPSGPYALSDLGNDAIALLDGLNIDQAHFCGLSIGGLTGQWLGIHAGPRLGSIAVCATAAKIGTAESWAARIDFVRANGLAALKDATVERWFTPQFQAARPDTVAAVIDSFVATSIEGYIGCCAALAEADLRENLRQIVNPVLAVSGACDPVCPPNDLEDIAAYVQRGTHLSLSGRHIVNMASEQAFNTALISFLTIGPDGRAAMPGIAPEMAMTRSHRSSAGP</sequence>